<dbReference type="GO" id="GO:0003677">
    <property type="term" value="F:DNA binding"/>
    <property type="evidence" value="ECO:0007669"/>
    <property type="project" value="InterPro"/>
</dbReference>
<dbReference type="EMBL" id="WRPM01000051">
    <property type="protein sequence ID" value="MVT26222.1"/>
    <property type="molecule type" value="Genomic_DNA"/>
</dbReference>
<proteinExistence type="inferred from homology"/>
<dbReference type="Proteomes" id="UP000460157">
    <property type="component" value="Unassembled WGS sequence"/>
</dbReference>
<protein>
    <submittedName>
        <fullName evidence="3">Type II toxin-antitoxin system PemK/MazF family toxin</fullName>
    </submittedName>
</protein>
<gene>
    <name evidence="3" type="ORF">GNZ21_07600</name>
</gene>
<accession>A0A7K1UIM1</accession>
<keyword evidence="4" id="KW-1185">Reference proteome</keyword>
<dbReference type="InterPro" id="IPR011067">
    <property type="entry name" value="Plasmid_toxin/cell-grow_inhib"/>
</dbReference>
<dbReference type="Gene3D" id="2.30.30.110">
    <property type="match status" value="1"/>
</dbReference>
<dbReference type="AlphaFoldDB" id="A0A7K1UIM1"/>
<dbReference type="InterPro" id="IPR003477">
    <property type="entry name" value="PemK-like"/>
</dbReference>
<dbReference type="SUPFAM" id="SSF50118">
    <property type="entry name" value="Cell growth inhibitor/plasmid maintenance toxic component"/>
    <property type="match status" value="1"/>
</dbReference>
<dbReference type="Pfam" id="PF02452">
    <property type="entry name" value="PemK_toxin"/>
    <property type="match status" value="1"/>
</dbReference>
<reference evidence="3 4" key="1">
    <citation type="submission" date="2019-12" db="EMBL/GenBank/DDBJ databases">
        <title>Nesterenkonia muleiensis sp. nov., a novel actinobacterium isolated from sap of Populus euphratica.</title>
        <authorList>
            <person name="Wang R."/>
        </authorList>
    </citation>
    <scope>NUCLEOTIDE SEQUENCE [LARGE SCALE GENOMIC DNA]</scope>
    <source>
        <strain evidence="3 4">F10</strain>
    </source>
</reference>
<sequence>MVSNNARNRGLDTALAVPITTTGRHANLPTVVEMPAGECVTGWAKCDNLIEVWPDEAVADHPEGTLLQKTMRAIEQGLAAALGF</sequence>
<evidence type="ECO:0000256" key="1">
    <source>
        <dbReference type="ARBA" id="ARBA00007521"/>
    </source>
</evidence>
<organism evidence="3 4">
    <name type="scientific">Nesterenkonia alkaliphila</name>
    <dbReference type="NCBI Taxonomy" id="1463631"/>
    <lineage>
        <taxon>Bacteria</taxon>
        <taxon>Bacillati</taxon>
        <taxon>Actinomycetota</taxon>
        <taxon>Actinomycetes</taxon>
        <taxon>Micrococcales</taxon>
        <taxon>Micrococcaceae</taxon>
        <taxon>Nesterenkonia</taxon>
    </lineage>
</organism>
<evidence type="ECO:0000313" key="3">
    <source>
        <dbReference type="EMBL" id="MVT26222.1"/>
    </source>
</evidence>
<name>A0A7K1UIM1_9MICC</name>
<comment type="caution">
    <text evidence="3">The sequence shown here is derived from an EMBL/GenBank/DDBJ whole genome shotgun (WGS) entry which is preliminary data.</text>
</comment>
<evidence type="ECO:0000256" key="2">
    <source>
        <dbReference type="ARBA" id="ARBA00022649"/>
    </source>
</evidence>
<evidence type="ECO:0000313" key="4">
    <source>
        <dbReference type="Proteomes" id="UP000460157"/>
    </source>
</evidence>
<comment type="similarity">
    <text evidence="1">Belongs to the PemK/MazF family.</text>
</comment>
<keyword evidence="2" id="KW-1277">Toxin-antitoxin system</keyword>